<reference evidence="2" key="1">
    <citation type="submission" date="2023-11" db="EMBL/GenBank/DDBJ databases">
        <title>Genome assemblies of two species of porcelain crab, Petrolisthes cinctipes and Petrolisthes manimaculis (Anomura: Porcellanidae).</title>
        <authorList>
            <person name="Angst P."/>
        </authorList>
    </citation>
    <scope>NUCLEOTIDE SEQUENCE</scope>
    <source>
        <strain evidence="2">PB745_02</strain>
        <tissue evidence="2">Gill</tissue>
    </source>
</reference>
<organism evidence="2 3">
    <name type="scientific">Petrolisthes manimaculis</name>
    <dbReference type="NCBI Taxonomy" id="1843537"/>
    <lineage>
        <taxon>Eukaryota</taxon>
        <taxon>Metazoa</taxon>
        <taxon>Ecdysozoa</taxon>
        <taxon>Arthropoda</taxon>
        <taxon>Crustacea</taxon>
        <taxon>Multicrustacea</taxon>
        <taxon>Malacostraca</taxon>
        <taxon>Eumalacostraca</taxon>
        <taxon>Eucarida</taxon>
        <taxon>Decapoda</taxon>
        <taxon>Pleocyemata</taxon>
        <taxon>Anomura</taxon>
        <taxon>Galatheoidea</taxon>
        <taxon>Porcellanidae</taxon>
        <taxon>Petrolisthes</taxon>
    </lineage>
</organism>
<dbReference type="AlphaFoldDB" id="A0AAE1NLZ8"/>
<proteinExistence type="predicted"/>
<evidence type="ECO:0000313" key="2">
    <source>
        <dbReference type="EMBL" id="KAK4291226.1"/>
    </source>
</evidence>
<evidence type="ECO:0000256" key="1">
    <source>
        <dbReference type="SAM" id="MobiDB-lite"/>
    </source>
</evidence>
<feature type="region of interest" description="Disordered" evidence="1">
    <location>
        <begin position="32"/>
        <end position="88"/>
    </location>
</feature>
<gene>
    <name evidence="2" type="ORF">Pmani_035930</name>
</gene>
<comment type="caution">
    <text evidence="2">The sequence shown here is derived from an EMBL/GenBank/DDBJ whole genome shotgun (WGS) entry which is preliminary data.</text>
</comment>
<dbReference type="EMBL" id="JAWZYT010005216">
    <property type="protein sequence ID" value="KAK4291226.1"/>
    <property type="molecule type" value="Genomic_DNA"/>
</dbReference>
<name>A0AAE1NLZ8_9EUCA</name>
<keyword evidence="3" id="KW-1185">Reference proteome</keyword>
<accession>A0AAE1NLZ8</accession>
<sequence>MYTAAWEDEAWVLQNEEEDNVTICWGRWEEEREQQQQQLEEEEEDNNWRKRTTTTGGRGQQQLEEEDNNNWRKRTTTTGGRGQQQLEEEDNWRKMRTIVCFGKSPLLAYMMGRMQKLLLLPDERE</sequence>
<evidence type="ECO:0000313" key="3">
    <source>
        <dbReference type="Proteomes" id="UP001292094"/>
    </source>
</evidence>
<protein>
    <submittedName>
        <fullName evidence="2">Uncharacterized protein</fullName>
    </submittedName>
</protein>
<dbReference type="Proteomes" id="UP001292094">
    <property type="component" value="Unassembled WGS sequence"/>
</dbReference>